<dbReference type="STRING" id="644358.A0A0C4DRT9"/>
<evidence type="ECO:0000256" key="2">
    <source>
        <dbReference type="ARBA" id="ARBA00023242"/>
    </source>
</evidence>
<evidence type="ECO:0000256" key="3">
    <source>
        <dbReference type="SAM" id="MobiDB-lite"/>
    </source>
</evidence>
<evidence type="ECO:0000313" key="7">
    <source>
        <dbReference type="Proteomes" id="UP000011715"/>
    </source>
</evidence>
<comment type="subcellular location">
    <subcellularLocation>
        <location evidence="1">Nucleus</location>
    </subcellularLocation>
</comment>
<dbReference type="InterPro" id="IPR028942">
    <property type="entry name" value="WHIM1_dom"/>
</dbReference>
<reference evidence="7" key="1">
    <citation type="submission" date="2010-05" db="EMBL/GenBank/DDBJ databases">
        <title>The genome sequence of Magnaporthe poae strain ATCC 64411.</title>
        <authorList>
            <person name="Ma L.-J."/>
            <person name="Dead R."/>
            <person name="Young S."/>
            <person name="Zeng Q."/>
            <person name="Koehrsen M."/>
            <person name="Alvarado L."/>
            <person name="Berlin A."/>
            <person name="Chapman S.B."/>
            <person name="Chen Z."/>
            <person name="Freedman E."/>
            <person name="Gellesch M."/>
            <person name="Goldberg J."/>
            <person name="Griggs A."/>
            <person name="Gujja S."/>
            <person name="Heilman E.R."/>
            <person name="Heiman D."/>
            <person name="Hepburn T."/>
            <person name="Howarth C."/>
            <person name="Jen D."/>
            <person name="Larson L."/>
            <person name="Mehta T."/>
            <person name="Neiman D."/>
            <person name="Pearson M."/>
            <person name="Roberts A."/>
            <person name="Saif S."/>
            <person name="Shea T."/>
            <person name="Shenoy N."/>
            <person name="Sisk P."/>
            <person name="Stolte C."/>
            <person name="Sykes S."/>
            <person name="Walk T."/>
            <person name="White J."/>
            <person name="Yandava C."/>
            <person name="Haas B."/>
            <person name="Nusbaum C."/>
            <person name="Birren B."/>
        </authorList>
    </citation>
    <scope>NUCLEOTIDE SEQUENCE [LARGE SCALE GENOMIC DNA]</scope>
    <source>
        <strain evidence="7">ATCC 64411 / 73-15</strain>
    </source>
</reference>
<dbReference type="eggNOG" id="ENOG502QSZU">
    <property type="taxonomic scope" value="Eukaryota"/>
</dbReference>
<dbReference type="PANTHER" id="PTHR42107">
    <property type="entry name" value="YALI0D24453P"/>
    <property type="match status" value="1"/>
</dbReference>
<reference evidence="6" key="5">
    <citation type="submission" date="2015-06" db="UniProtKB">
        <authorList>
            <consortium name="EnsemblFungi"/>
        </authorList>
    </citation>
    <scope>IDENTIFICATION</scope>
    <source>
        <strain evidence="6">ATCC 64411</strain>
    </source>
</reference>
<dbReference type="OrthoDB" id="349045at2759"/>
<evidence type="ECO:0000313" key="5">
    <source>
        <dbReference type="EMBL" id="KLU83549.1"/>
    </source>
</evidence>
<evidence type="ECO:0000259" key="4">
    <source>
        <dbReference type="Pfam" id="PF15612"/>
    </source>
</evidence>
<organism evidence="6 7">
    <name type="scientific">Magnaporthiopsis poae (strain ATCC 64411 / 73-15)</name>
    <name type="common">Kentucky bluegrass fungus</name>
    <name type="synonym">Magnaporthe poae</name>
    <dbReference type="NCBI Taxonomy" id="644358"/>
    <lineage>
        <taxon>Eukaryota</taxon>
        <taxon>Fungi</taxon>
        <taxon>Dikarya</taxon>
        <taxon>Ascomycota</taxon>
        <taxon>Pezizomycotina</taxon>
        <taxon>Sordariomycetes</taxon>
        <taxon>Sordariomycetidae</taxon>
        <taxon>Magnaporthales</taxon>
        <taxon>Magnaporthaceae</taxon>
        <taxon>Magnaporthiopsis</taxon>
    </lineage>
</organism>
<dbReference type="GO" id="GO:0005634">
    <property type="term" value="C:nucleus"/>
    <property type="evidence" value="ECO:0007669"/>
    <property type="project" value="UniProtKB-SubCell"/>
</dbReference>
<dbReference type="EMBL" id="GL876967">
    <property type="protein sequence ID" value="KLU83549.1"/>
    <property type="molecule type" value="Genomic_DNA"/>
</dbReference>
<reference evidence="6" key="4">
    <citation type="journal article" date="2015" name="G3 (Bethesda)">
        <title>Genome sequences of three phytopathogenic species of the Magnaporthaceae family of fungi.</title>
        <authorList>
            <person name="Okagaki L.H."/>
            <person name="Nunes C.C."/>
            <person name="Sailsbery J."/>
            <person name="Clay B."/>
            <person name="Brown D."/>
            <person name="John T."/>
            <person name="Oh Y."/>
            <person name="Young N."/>
            <person name="Fitzgerald M."/>
            <person name="Haas B.J."/>
            <person name="Zeng Q."/>
            <person name="Young S."/>
            <person name="Adiconis X."/>
            <person name="Fan L."/>
            <person name="Levin J.Z."/>
            <person name="Mitchell T.K."/>
            <person name="Okubara P.A."/>
            <person name="Farman M.L."/>
            <person name="Kohn L.M."/>
            <person name="Birren B."/>
            <person name="Ma L.-J."/>
            <person name="Dean R.A."/>
        </authorList>
    </citation>
    <scope>NUCLEOTIDE SEQUENCE</scope>
    <source>
        <strain evidence="6">ATCC 64411 / 73-15</strain>
    </source>
</reference>
<proteinExistence type="predicted"/>
<protein>
    <recommendedName>
        <fullName evidence="4">WHIM1 domain-containing protein</fullName>
    </recommendedName>
</protein>
<reference evidence="5" key="2">
    <citation type="submission" date="2010-05" db="EMBL/GenBank/DDBJ databases">
        <title>The Genome Sequence of Magnaporthe poae strain ATCC 64411.</title>
        <authorList>
            <consortium name="The Broad Institute Genome Sequencing Platform"/>
            <consortium name="Broad Institute Genome Sequencing Center for Infectious Disease"/>
            <person name="Ma L.-J."/>
            <person name="Dead R."/>
            <person name="Young S."/>
            <person name="Zeng Q."/>
            <person name="Koehrsen M."/>
            <person name="Alvarado L."/>
            <person name="Berlin A."/>
            <person name="Chapman S.B."/>
            <person name="Chen Z."/>
            <person name="Freedman E."/>
            <person name="Gellesch M."/>
            <person name="Goldberg J."/>
            <person name="Griggs A."/>
            <person name="Gujja S."/>
            <person name="Heilman E.R."/>
            <person name="Heiman D."/>
            <person name="Hepburn T."/>
            <person name="Howarth C."/>
            <person name="Jen D."/>
            <person name="Larson L."/>
            <person name="Mehta T."/>
            <person name="Neiman D."/>
            <person name="Pearson M."/>
            <person name="Roberts A."/>
            <person name="Saif S."/>
            <person name="Shea T."/>
            <person name="Shenoy N."/>
            <person name="Sisk P."/>
            <person name="Stolte C."/>
            <person name="Sykes S."/>
            <person name="Walk T."/>
            <person name="White J."/>
            <person name="Yandava C."/>
            <person name="Haas B."/>
            <person name="Nusbaum C."/>
            <person name="Birren B."/>
        </authorList>
    </citation>
    <scope>NUCLEOTIDE SEQUENCE</scope>
    <source>
        <strain evidence="5">ATCC 64411</strain>
    </source>
</reference>
<keyword evidence="7" id="KW-1185">Reference proteome</keyword>
<feature type="region of interest" description="Disordered" evidence="3">
    <location>
        <begin position="346"/>
        <end position="617"/>
    </location>
</feature>
<feature type="compositionally biased region" description="Basic and acidic residues" evidence="3">
    <location>
        <begin position="604"/>
        <end position="617"/>
    </location>
</feature>
<sequence length="617" mass="68064">MSDDDSSDLSSVDSLSPPPPEDDCEVQLKKQDGILKFFHKMPKQQAVAAAKSKSTSPPPPPKRAASPAHEYVLADNPDIAFIVMFRNKFNDVFPKNLTTFGPQELEREIVDSVPGDRVEAFLCAILKLLLNRQQEVKSGHYGRALEDAIKTNEASWPRSWGGANPLAGGTTFNSMTPTQRLDLLRTLILWTMQSSRTVKDIIDNAYKNKRQEDDLNQPLSVQPLGSDSDKRRYFLVEGPEHTSFRIYRESNPAGFQRTWWSVAGSIEDVHALTDKLLTADGGPKARKLGQKLQEQIPHLEGSLDKLRRREYRLQRKQQFKRPDPGFSLYEGRTRGKRAKYTYDDDEDYEFNSDSTATRRSARNTGTHTPAEPAGPVTTASGRQVRAPSRLNVETRSNGGGTSASNSVREDSEMRDEEPTSATGRGGRPRRAAAVNHGMSGWSKKKSRDVDEWDSDAEDEDSEPDFGGDDEDEDVPDESEEEIDEEFEDDDANMVDGDDEGPDASLVVKLPVKAVLDGKTGKYSRATRSSGTVLASPSSSSEHSVGRAEPDAPVGPPLPAILGSPVQTEEEISVSVKPVTPETESDTTKTSHNVLPTTALAFRGSPEKSQHNRRTVDV</sequence>
<dbReference type="EMBL" id="ADBL01000641">
    <property type="status" value="NOT_ANNOTATED_CDS"/>
    <property type="molecule type" value="Genomic_DNA"/>
</dbReference>
<gene>
    <name evidence="5" type="ORF">MAPG_02606</name>
</gene>
<feature type="domain" description="WHIM1" evidence="4">
    <location>
        <begin position="162"/>
        <end position="203"/>
    </location>
</feature>
<dbReference type="PANTHER" id="PTHR42107:SF1">
    <property type="entry name" value="WHIM1 DOMAIN-CONTAINING PROTEIN"/>
    <property type="match status" value="1"/>
</dbReference>
<feature type="compositionally biased region" description="Low complexity" evidence="3">
    <location>
        <begin position="45"/>
        <end position="55"/>
    </location>
</feature>
<evidence type="ECO:0000256" key="1">
    <source>
        <dbReference type="ARBA" id="ARBA00004123"/>
    </source>
</evidence>
<dbReference type="Pfam" id="PF15612">
    <property type="entry name" value="WHIM1"/>
    <property type="match status" value="1"/>
</dbReference>
<evidence type="ECO:0000313" key="6">
    <source>
        <dbReference type="EnsemblFungi" id="MAPG_02606T0"/>
    </source>
</evidence>
<name>A0A0C4DRT9_MAGP6</name>
<dbReference type="VEuPathDB" id="FungiDB:MAPG_02606"/>
<keyword evidence="2" id="KW-0539">Nucleus</keyword>
<feature type="region of interest" description="Disordered" evidence="3">
    <location>
        <begin position="45"/>
        <end position="67"/>
    </location>
</feature>
<dbReference type="AlphaFoldDB" id="A0A0C4DRT9"/>
<dbReference type="Proteomes" id="UP000011715">
    <property type="component" value="Unassembled WGS sequence"/>
</dbReference>
<feature type="compositionally biased region" description="Acidic residues" evidence="3">
    <location>
        <begin position="450"/>
        <end position="501"/>
    </location>
</feature>
<feature type="compositionally biased region" description="Polar residues" evidence="3">
    <location>
        <begin position="391"/>
        <end position="406"/>
    </location>
</feature>
<accession>A0A0C4DRT9</accession>
<dbReference type="EnsemblFungi" id="MAPG_02606T0">
    <property type="protein sequence ID" value="MAPG_02606T0"/>
    <property type="gene ID" value="MAPG_02606"/>
</dbReference>
<reference evidence="5" key="3">
    <citation type="submission" date="2011-03" db="EMBL/GenBank/DDBJ databases">
        <title>Annotation of Magnaporthe poae ATCC 64411.</title>
        <authorList>
            <person name="Ma L.-J."/>
            <person name="Dead R."/>
            <person name="Young S.K."/>
            <person name="Zeng Q."/>
            <person name="Gargeya S."/>
            <person name="Fitzgerald M."/>
            <person name="Haas B."/>
            <person name="Abouelleil A."/>
            <person name="Alvarado L."/>
            <person name="Arachchi H.M."/>
            <person name="Berlin A."/>
            <person name="Brown A."/>
            <person name="Chapman S.B."/>
            <person name="Chen Z."/>
            <person name="Dunbar C."/>
            <person name="Freedman E."/>
            <person name="Gearin G."/>
            <person name="Gellesch M."/>
            <person name="Goldberg J."/>
            <person name="Griggs A."/>
            <person name="Gujja S."/>
            <person name="Heiman D."/>
            <person name="Howarth C."/>
            <person name="Larson L."/>
            <person name="Lui A."/>
            <person name="MacDonald P.J.P."/>
            <person name="Mehta T."/>
            <person name="Montmayeur A."/>
            <person name="Murphy C."/>
            <person name="Neiman D."/>
            <person name="Pearson M."/>
            <person name="Priest M."/>
            <person name="Roberts A."/>
            <person name="Saif S."/>
            <person name="Shea T."/>
            <person name="Shenoy N."/>
            <person name="Sisk P."/>
            <person name="Stolte C."/>
            <person name="Sykes S."/>
            <person name="Yandava C."/>
            <person name="Wortman J."/>
            <person name="Nusbaum C."/>
            <person name="Birren B."/>
        </authorList>
    </citation>
    <scope>NUCLEOTIDE SEQUENCE</scope>
    <source>
        <strain evidence="5">ATCC 64411</strain>
    </source>
</reference>
<feature type="region of interest" description="Disordered" evidence="3">
    <location>
        <begin position="1"/>
        <end position="25"/>
    </location>
</feature>
<dbReference type="OMA" id="HYGPQDI"/>
<feature type="compositionally biased region" description="Polar residues" evidence="3">
    <location>
        <begin position="351"/>
        <end position="367"/>
    </location>
</feature>
<feature type="compositionally biased region" description="Polar residues" evidence="3">
    <location>
        <begin position="525"/>
        <end position="542"/>
    </location>
</feature>